<dbReference type="Gene3D" id="3.30.710.10">
    <property type="entry name" value="Potassium Channel Kv1.1, Chain A"/>
    <property type="match status" value="1"/>
</dbReference>
<dbReference type="SMART" id="SM00225">
    <property type="entry name" value="BTB"/>
    <property type="match status" value="1"/>
</dbReference>
<gene>
    <name evidence="3" type="ORF">MNOR_LOCUS2610</name>
</gene>
<dbReference type="InterPro" id="IPR000210">
    <property type="entry name" value="BTB/POZ_dom"/>
</dbReference>
<feature type="domain" description="BTB" evidence="2">
    <location>
        <begin position="41"/>
        <end position="103"/>
    </location>
</feature>
<proteinExistence type="predicted"/>
<accession>A0AAV2PSJ7</accession>
<dbReference type="PANTHER" id="PTHR45774">
    <property type="entry name" value="BTB/POZ DOMAIN-CONTAINING"/>
    <property type="match status" value="1"/>
</dbReference>
<evidence type="ECO:0000313" key="3">
    <source>
        <dbReference type="EMBL" id="CAL4062311.1"/>
    </source>
</evidence>
<feature type="region of interest" description="Disordered" evidence="1">
    <location>
        <begin position="489"/>
        <end position="525"/>
    </location>
</feature>
<dbReference type="Pfam" id="PF00651">
    <property type="entry name" value="BTB"/>
    <property type="match status" value="1"/>
</dbReference>
<evidence type="ECO:0000256" key="1">
    <source>
        <dbReference type="SAM" id="MobiDB-lite"/>
    </source>
</evidence>
<dbReference type="PANTHER" id="PTHR45774:SF3">
    <property type="entry name" value="BTB (POZ) DOMAIN-CONTAINING 2B-RELATED"/>
    <property type="match status" value="1"/>
</dbReference>
<dbReference type="GO" id="GO:0022008">
    <property type="term" value="P:neurogenesis"/>
    <property type="evidence" value="ECO:0007669"/>
    <property type="project" value="TreeGrafter"/>
</dbReference>
<dbReference type="Gene3D" id="2.60.120.820">
    <property type="entry name" value="PHR domain"/>
    <property type="match status" value="1"/>
</dbReference>
<keyword evidence="4" id="KW-1185">Reference proteome</keyword>
<dbReference type="SMART" id="SM00875">
    <property type="entry name" value="BACK"/>
    <property type="match status" value="1"/>
</dbReference>
<dbReference type="PROSITE" id="PS50097">
    <property type="entry name" value="BTB"/>
    <property type="match status" value="1"/>
</dbReference>
<name>A0AAV2PSJ7_MEGNR</name>
<dbReference type="Pfam" id="PF07707">
    <property type="entry name" value="BACK"/>
    <property type="match status" value="1"/>
</dbReference>
<organism evidence="3 4">
    <name type="scientific">Meganyctiphanes norvegica</name>
    <name type="common">Northern krill</name>
    <name type="synonym">Thysanopoda norvegica</name>
    <dbReference type="NCBI Taxonomy" id="48144"/>
    <lineage>
        <taxon>Eukaryota</taxon>
        <taxon>Metazoa</taxon>
        <taxon>Ecdysozoa</taxon>
        <taxon>Arthropoda</taxon>
        <taxon>Crustacea</taxon>
        <taxon>Multicrustacea</taxon>
        <taxon>Malacostraca</taxon>
        <taxon>Eumalacostraca</taxon>
        <taxon>Eucarida</taxon>
        <taxon>Euphausiacea</taxon>
        <taxon>Euphausiidae</taxon>
        <taxon>Meganyctiphanes</taxon>
    </lineage>
</organism>
<dbReference type="GO" id="GO:0005829">
    <property type="term" value="C:cytosol"/>
    <property type="evidence" value="ECO:0007669"/>
    <property type="project" value="TreeGrafter"/>
</dbReference>
<dbReference type="InterPro" id="IPR011705">
    <property type="entry name" value="BACK"/>
</dbReference>
<dbReference type="InterPro" id="IPR011333">
    <property type="entry name" value="SKP1/BTB/POZ_sf"/>
</dbReference>
<feature type="compositionally biased region" description="Pro residues" evidence="1">
    <location>
        <begin position="507"/>
        <end position="517"/>
    </location>
</feature>
<feature type="non-terminal residue" evidence="3">
    <location>
        <position position="525"/>
    </location>
</feature>
<protein>
    <recommendedName>
        <fullName evidence="2">BTB domain-containing protein</fullName>
    </recommendedName>
</protein>
<dbReference type="SUPFAM" id="SSF54695">
    <property type="entry name" value="POZ domain"/>
    <property type="match status" value="1"/>
</dbReference>
<dbReference type="Gene3D" id="1.25.40.420">
    <property type="match status" value="1"/>
</dbReference>
<dbReference type="GO" id="GO:0000932">
    <property type="term" value="C:P-body"/>
    <property type="evidence" value="ECO:0007669"/>
    <property type="project" value="TreeGrafter"/>
</dbReference>
<dbReference type="Proteomes" id="UP001497623">
    <property type="component" value="Unassembled WGS sequence"/>
</dbReference>
<comment type="caution">
    <text evidence="3">The sequence shown here is derived from an EMBL/GenBank/DDBJ whole genome shotgun (WGS) entry which is preliminary data.</text>
</comment>
<reference evidence="3 4" key="1">
    <citation type="submission" date="2024-05" db="EMBL/GenBank/DDBJ databases">
        <authorList>
            <person name="Wallberg A."/>
        </authorList>
    </citation>
    <scope>NUCLEOTIDE SEQUENCE [LARGE SCALE GENOMIC DNA]</scope>
</reference>
<sequence length="525" mass="59226">MAIGMGADDNDGGVDFAHFCFDVGADFAAGGYSSSAQRPGLENGNDKIITYSFLLIFTSPVFQKGFLVRPAKKSPKNMLIDIENATFKNVLIYIYTDKINLSSFDQVCEVCYAAKKYMIPPLVKQCTAYIWSDIHYGNVCRAYEFDRLFEEPELMDKCLQIMQKETHLLINDRSFEEIEIATLKTLLQQEKLSVKEDDLFLGSVRWAEQECQRQALEPTPTNKRKVLGDSITLIRFLSLTPAEFANGPAASGLLNQDECYTLLMNISSPGCLPLPQGFSPLTTSRQPPPPQRQRTPLRGDNEVLRSLTGDELQQKCVYGGPVQDILVNEQLVDCALSFSVDRNVCIYGIEMPTQLLPVNLASLPAAAQQQQRYSELIYAFLQDADNCRLTYTHYTGRVPWNGTMENCFDEGSCSQLQTVIFNRPVYILANKWYKIGVVLNKVGRYPLYATSPSITVDHNTTFLFGQDRQRDGLIKSIIFSFTTIMNRPEWPERRTPSPVWQSRPERPGPPPGPPPVQDSPQNFWP</sequence>
<dbReference type="AlphaFoldDB" id="A0AAV2PSJ7"/>
<evidence type="ECO:0000313" key="4">
    <source>
        <dbReference type="Proteomes" id="UP001497623"/>
    </source>
</evidence>
<evidence type="ECO:0000259" key="2">
    <source>
        <dbReference type="PROSITE" id="PS50097"/>
    </source>
</evidence>
<dbReference type="InterPro" id="IPR038648">
    <property type="entry name" value="PHR_sf"/>
</dbReference>
<feature type="region of interest" description="Disordered" evidence="1">
    <location>
        <begin position="277"/>
        <end position="299"/>
    </location>
</feature>
<dbReference type="EMBL" id="CAXKWB010000814">
    <property type="protein sequence ID" value="CAL4062311.1"/>
    <property type="molecule type" value="Genomic_DNA"/>
</dbReference>